<reference evidence="2 3" key="1">
    <citation type="submission" date="2017-03" db="EMBL/GenBank/DDBJ databases">
        <title>Isolation of Levoglucosan Utilizing Bacteria.</title>
        <authorList>
            <person name="Arya A.S."/>
        </authorList>
    </citation>
    <scope>NUCLEOTIDE SEQUENCE [LARGE SCALE GENOMIC DNA]</scope>
    <source>
        <strain evidence="2 3">MEC069</strain>
    </source>
</reference>
<organism evidence="2 3">
    <name type="scientific">Paenibacillus athensensis</name>
    <dbReference type="NCBI Taxonomy" id="1967502"/>
    <lineage>
        <taxon>Bacteria</taxon>
        <taxon>Bacillati</taxon>
        <taxon>Bacillota</taxon>
        <taxon>Bacilli</taxon>
        <taxon>Bacillales</taxon>
        <taxon>Paenibacillaceae</taxon>
        <taxon>Paenibacillus</taxon>
    </lineage>
</organism>
<comment type="caution">
    <text evidence="2">The sequence shown here is derived from an EMBL/GenBank/DDBJ whole genome shotgun (WGS) entry which is preliminary data.</text>
</comment>
<keyword evidence="3" id="KW-1185">Reference proteome</keyword>
<dbReference type="SUPFAM" id="SSF53448">
    <property type="entry name" value="Nucleotide-diphospho-sugar transferases"/>
    <property type="match status" value="1"/>
</dbReference>
<accession>A0A4Y8Q0P4</accession>
<proteinExistence type="predicted"/>
<dbReference type="InterPro" id="IPR029044">
    <property type="entry name" value="Nucleotide-diphossugar_trans"/>
</dbReference>
<dbReference type="Proteomes" id="UP000298246">
    <property type="component" value="Unassembled WGS sequence"/>
</dbReference>
<dbReference type="Pfam" id="PF12804">
    <property type="entry name" value="NTP_transf_3"/>
    <property type="match status" value="1"/>
</dbReference>
<dbReference type="OrthoDB" id="285216at2"/>
<dbReference type="InterPro" id="IPR025877">
    <property type="entry name" value="MobA-like_NTP_Trfase"/>
</dbReference>
<evidence type="ECO:0000313" key="3">
    <source>
        <dbReference type="Proteomes" id="UP000298246"/>
    </source>
</evidence>
<sequence>MLYKVTYRQRGGSTMKVAGIYLAAVAPEQDGRQVAEPSPEAGAAAMEELGRCGLEPLVAVVRADDSRRWLPQSSGERSWRPATCLTAHLDVSFSLRCGLNAVLSAQPDAVFVAPADSPALSAALAQRLLAALRERPGLDYAACGGHGAAMPPVVFAKSLFAVLQSMHGDGGVNAILASTAYNGVVVEATG</sequence>
<evidence type="ECO:0000259" key="1">
    <source>
        <dbReference type="Pfam" id="PF12804"/>
    </source>
</evidence>
<dbReference type="AlphaFoldDB" id="A0A4Y8Q0P4"/>
<dbReference type="Gene3D" id="3.90.550.10">
    <property type="entry name" value="Spore Coat Polysaccharide Biosynthesis Protein SpsA, Chain A"/>
    <property type="match status" value="1"/>
</dbReference>
<dbReference type="EMBL" id="MYFO01000014">
    <property type="protein sequence ID" value="TFE87219.1"/>
    <property type="molecule type" value="Genomic_DNA"/>
</dbReference>
<protein>
    <recommendedName>
        <fullName evidence="1">MobA-like NTP transferase domain-containing protein</fullName>
    </recommendedName>
</protein>
<name>A0A4Y8Q0P4_9BACL</name>
<gene>
    <name evidence="2" type="ORF">B5M42_12265</name>
</gene>
<evidence type="ECO:0000313" key="2">
    <source>
        <dbReference type="EMBL" id="TFE87219.1"/>
    </source>
</evidence>
<dbReference type="GO" id="GO:0016779">
    <property type="term" value="F:nucleotidyltransferase activity"/>
    <property type="evidence" value="ECO:0007669"/>
    <property type="project" value="UniProtKB-ARBA"/>
</dbReference>
<feature type="domain" description="MobA-like NTP transferase" evidence="1">
    <location>
        <begin position="45"/>
        <end position="178"/>
    </location>
</feature>